<evidence type="ECO:0000313" key="11">
    <source>
        <dbReference type="WormBase" id="SRAE_2000003300"/>
    </source>
</evidence>
<dbReference type="SUPFAM" id="SSF161256">
    <property type="entry name" value="RILP dimerisation region"/>
    <property type="match status" value="1"/>
</dbReference>
<dbReference type="GO" id="GO:0015031">
    <property type="term" value="P:protein transport"/>
    <property type="evidence" value="ECO:0007669"/>
    <property type="project" value="UniProtKB-KW"/>
</dbReference>
<dbReference type="GO" id="GO:0051959">
    <property type="term" value="F:dynein light intermediate chain binding"/>
    <property type="evidence" value="ECO:0007669"/>
    <property type="project" value="TreeGrafter"/>
</dbReference>
<dbReference type="CDD" id="cd14445">
    <property type="entry name" value="RILP-like"/>
    <property type="match status" value="1"/>
</dbReference>
<dbReference type="RefSeq" id="XP_024504552.1">
    <property type="nucleotide sequence ID" value="XM_024650813.1"/>
</dbReference>
<evidence type="ECO:0000259" key="7">
    <source>
        <dbReference type="PROSITE" id="PS51777"/>
    </source>
</evidence>
<dbReference type="GO" id="GO:0046983">
    <property type="term" value="F:protein dimerization activity"/>
    <property type="evidence" value="ECO:0007669"/>
    <property type="project" value="InterPro"/>
</dbReference>
<proteinExistence type="predicted"/>
<dbReference type="PANTHER" id="PTHR21502:SF4">
    <property type="entry name" value="RILP-LIKE PROTEIN HOMOLOG"/>
    <property type="match status" value="1"/>
</dbReference>
<dbReference type="InterPro" id="IPR034744">
    <property type="entry name" value="RH2"/>
</dbReference>
<keyword evidence="1" id="KW-0813">Transport</keyword>
<dbReference type="InterPro" id="IPR021563">
    <property type="entry name" value="RILP_dimer"/>
</dbReference>
<dbReference type="InterPro" id="IPR051241">
    <property type="entry name" value="DZIP_RILPL"/>
</dbReference>
<keyword evidence="3 4" id="KW-0175">Coiled coil</keyword>
<dbReference type="SUPFAM" id="SSF90257">
    <property type="entry name" value="Myosin rod fragments"/>
    <property type="match status" value="1"/>
</dbReference>
<dbReference type="AlphaFoldDB" id="A0A090L6I0"/>
<evidence type="ECO:0000256" key="1">
    <source>
        <dbReference type="ARBA" id="ARBA00022448"/>
    </source>
</evidence>
<feature type="domain" description="RH2" evidence="7">
    <location>
        <begin position="289"/>
        <end position="390"/>
    </location>
</feature>
<dbReference type="PANTHER" id="PTHR21502">
    <property type="entry name" value="ZINC FINGER PROTEIN DZIP1"/>
    <property type="match status" value="1"/>
</dbReference>
<feature type="coiled-coil region" evidence="4">
    <location>
        <begin position="76"/>
        <end position="331"/>
    </location>
</feature>
<keyword evidence="9" id="KW-1185">Reference proteome</keyword>
<dbReference type="GeneID" id="36377716"/>
<dbReference type="STRING" id="34506.A0A090L6I0"/>
<feature type="region of interest" description="Disordered" evidence="5">
    <location>
        <begin position="502"/>
        <end position="526"/>
    </location>
</feature>
<dbReference type="WormBase" id="SRAE_2000003300">
    <property type="protein sequence ID" value="SRP05674"/>
    <property type="gene ID" value="WBGene00260222"/>
</dbReference>
<dbReference type="PROSITE" id="PS51777">
    <property type="entry name" value="RH2"/>
    <property type="match status" value="1"/>
</dbReference>
<reference evidence="10" key="2">
    <citation type="submission" date="2020-12" db="UniProtKB">
        <authorList>
            <consortium name="WormBaseParasite"/>
        </authorList>
    </citation>
    <scope>IDENTIFICATION</scope>
</reference>
<dbReference type="Gene3D" id="1.20.58.1770">
    <property type="match status" value="1"/>
</dbReference>
<evidence type="ECO:0000256" key="4">
    <source>
        <dbReference type="SAM" id="Coils"/>
    </source>
</evidence>
<accession>A0A090L6I0</accession>
<evidence type="ECO:0000259" key="6">
    <source>
        <dbReference type="PROSITE" id="PS51776"/>
    </source>
</evidence>
<dbReference type="InterPro" id="IPR034743">
    <property type="entry name" value="RH1"/>
</dbReference>
<dbReference type="CTD" id="36377716"/>
<dbReference type="GO" id="GO:0031267">
    <property type="term" value="F:small GTPase binding"/>
    <property type="evidence" value="ECO:0007669"/>
    <property type="project" value="TreeGrafter"/>
</dbReference>
<dbReference type="PROSITE" id="PS51776">
    <property type="entry name" value="RH1"/>
    <property type="match status" value="1"/>
</dbReference>
<sequence length="526" mass="59916">MADITDELIGKSSYKSIVSNVNSPSLSGSPSRHITVIDVYDLASEIGKDFERLAEEYGTDAITRIMPKVISALETLESLAKKNSEESDEVMMLKNTINILENEKKLRLKERNSFEAELEQIEDNYKKEITELKGIVKGLQSENRKLSKKLNENSMNISDNESGIDESISSKEDDLNMIISLKEQISTQKDKIKEITSENESYESEICTLQGYIEKLISQNKELIRKNESLGSQARGLIGEKNEILKAIQKLEIANFELKRQLSETEKACQDLETLKKNNSSNLSNSEDAPRFTLRELREVLQEKNMLKARVMEIEEHMEEVMKRLNMYEEKEKRDRSKEPSNYQKCMNYNYHCNYVRDPSIDSTSTLSCDIMPDDTHISLINSNVQIPTNNLATNLAIMGFEENVNNSFNSSSTISTFLSSSITGRRSTGDFSEIQKIHSYTKKLEEEGVVEAIEFCDNQMSDEMLVYGPINKEPEEKLTPWDYERKQSGIKRFFKFFTTTYSGSGGLSSRLPGTSSEVSNPTIEE</sequence>
<name>A0A090L6I0_STRRB</name>
<dbReference type="Pfam" id="PF11461">
    <property type="entry name" value="RILP"/>
    <property type="match status" value="1"/>
</dbReference>
<evidence type="ECO:0000313" key="9">
    <source>
        <dbReference type="Proteomes" id="UP000035682"/>
    </source>
</evidence>
<dbReference type="Pfam" id="PF09744">
    <property type="entry name" value="RH1"/>
    <property type="match status" value="1"/>
</dbReference>
<feature type="domain" description="RH1" evidence="6">
    <location>
        <begin position="22"/>
        <end position="110"/>
    </location>
</feature>
<dbReference type="GO" id="GO:0036064">
    <property type="term" value="C:ciliary basal body"/>
    <property type="evidence" value="ECO:0007669"/>
    <property type="project" value="TreeGrafter"/>
</dbReference>
<feature type="compositionally biased region" description="Low complexity" evidence="5">
    <location>
        <begin position="502"/>
        <end position="517"/>
    </location>
</feature>
<dbReference type="EMBL" id="LN609529">
    <property type="protein sequence ID" value="CEF65352.1"/>
    <property type="molecule type" value="Genomic_DNA"/>
</dbReference>
<organism evidence="8">
    <name type="scientific">Strongyloides ratti</name>
    <name type="common">Parasitic roundworm</name>
    <dbReference type="NCBI Taxonomy" id="34506"/>
    <lineage>
        <taxon>Eukaryota</taxon>
        <taxon>Metazoa</taxon>
        <taxon>Ecdysozoa</taxon>
        <taxon>Nematoda</taxon>
        <taxon>Chromadorea</taxon>
        <taxon>Rhabditida</taxon>
        <taxon>Tylenchina</taxon>
        <taxon>Panagrolaimomorpha</taxon>
        <taxon>Strongyloidoidea</taxon>
        <taxon>Strongyloididae</taxon>
        <taxon>Strongyloides</taxon>
    </lineage>
</organism>
<evidence type="ECO:0000256" key="3">
    <source>
        <dbReference type="ARBA" id="ARBA00023054"/>
    </source>
</evidence>
<keyword evidence="2" id="KW-0653">Protein transport</keyword>
<dbReference type="OMA" id="DAITRIM"/>
<evidence type="ECO:0000256" key="2">
    <source>
        <dbReference type="ARBA" id="ARBA00022927"/>
    </source>
</evidence>
<dbReference type="WBParaSite" id="SRAE_2000003300.1">
    <property type="protein sequence ID" value="SRAE_2000003300.1"/>
    <property type="gene ID" value="WBGene00260222"/>
</dbReference>
<gene>
    <name evidence="8 10 11" type="ORF">SRAE_2000003300</name>
</gene>
<protein>
    <submittedName>
        <fullName evidence="8 10">RILP-like protein homolog</fullName>
    </submittedName>
</protein>
<dbReference type="GO" id="GO:0060271">
    <property type="term" value="P:cilium assembly"/>
    <property type="evidence" value="ECO:0007669"/>
    <property type="project" value="TreeGrafter"/>
</dbReference>
<dbReference type="GO" id="GO:0005737">
    <property type="term" value="C:cytoplasm"/>
    <property type="evidence" value="ECO:0007669"/>
    <property type="project" value="TreeGrafter"/>
</dbReference>
<evidence type="ECO:0000313" key="10">
    <source>
        <dbReference type="WBParaSite" id="SRAE_2000003300.1"/>
    </source>
</evidence>
<reference evidence="8 9" key="1">
    <citation type="submission" date="2014-09" db="EMBL/GenBank/DDBJ databases">
        <authorList>
            <person name="Martin A.A."/>
        </authorList>
    </citation>
    <scope>NUCLEOTIDE SEQUENCE</scope>
    <source>
        <strain evidence="9">ED321</strain>
        <strain evidence="8">ED321 Heterogonic</strain>
    </source>
</reference>
<evidence type="ECO:0000313" key="8">
    <source>
        <dbReference type="EMBL" id="CEF65352.1"/>
    </source>
</evidence>
<evidence type="ECO:0000256" key="5">
    <source>
        <dbReference type="SAM" id="MobiDB-lite"/>
    </source>
</evidence>
<dbReference type="Proteomes" id="UP000035682">
    <property type="component" value="Unplaced"/>
</dbReference>
<dbReference type="OrthoDB" id="10069524at2759"/>